<feature type="domain" description="PTS EIIA type-2" evidence="11">
    <location>
        <begin position="2"/>
        <end position="145"/>
    </location>
</feature>
<name>A0AB73HD83_PEDPE</name>
<accession>A0AB73HD83</accession>
<dbReference type="EMBL" id="JADOFP010000001">
    <property type="protein sequence ID" value="MBF7114204.1"/>
    <property type="molecule type" value="Genomic_DNA"/>
</dbReference>
<dbReference type="InterPro" id="IPR002178">
    <property type="entry name" value="PTS_EIIA_type-2_dom"/>
</dbReference>
<comment type="subcellular location">
    <subcellularLocation>
        <location evidence="1">Cytoplasm</location>
    </subcellularLocation>
</comment>
<keyword evidence="7" id="KW-0418">Kinase</keyword>
<organism evidence="12 13">
    <name type="scientific">Pediococcus pentosaceus</name>
    <dbReference type="NCBI Taxonomy" id="1255"/>
    <lineage>
        <taxon>Bacteria</taxon>
        <taxon>Bacillati</taxon>
        <taxon>Bacillota</taxon>
        <taxon>Bacilli</taxon>
        <taxon>Lactobacillales</taxon>
        <taxon>Lactobacillaceae</taxon>
        <taxon>Pediococcus</taxon>
    </lineage>
</organism>
<gene>
    <name evidence="12" type="ORF">ITQ90_01450</name>
</gene>
<keyword evidence="2" id="KW-0813">Transport</keyword>
<dbReference type="AlphaFoldDB" id="A0AB73HD83"/>
<evidence type="ECO:0000256" key="8">
    <source>
        <dbReference type="ARBA" id="ARBA00037387"/>
    </source>
</evidence>
<dbReference type="GO" id="GO:0005737">
    <property type="term" value="C:cytoplasm"/>
    <property type="evidence" value="ECO:0007669"/>
    <property type="project" value="UniProtKB-SubCell"/>
</dbReference>
<protein>
    <recommendedName>
        <fullName evidence="9">Ascorbate-specific PTS system EIIA component</fullName>
    </recommendedName>
    <alternativeName>
        <fullName evidence="10">Ascorbate-specific phosphotransferase enzyme IIA component</fullName>
    </alternativeName>
</protein>
<proteinExistence type="predicted"/>
<reference evidence="12" key="1">
    <citation type="submission" date="2020-11" db="EMBL/GenBank/DDBJ databases">
        <title>Antibiotic susceptibility profiles of Pediococcus pentosaceus from various origins and their implications for the safety assessment of strains with food-technology applications.</title>
        <authorList>
            <person name="Shani N."/>
            <person name="Oberhaensli S."/>
            <person name="Arias E."/>
        </authorList>
    </citation>
    <scope>NUCLEOTIDE SEQUENCE</scope>
    <source>
        <strain evidence="12">FAM 24207</strain>
    </source>
</reference>
<keyword evidence="6" id="KW-0598">Phosphotransferase system</keyword>
<evidence type="ECO:0000256" key="1">
    <source>
        <dbReference type="ARBA" id="ARBA00004496"/>
    </source>
</evidence>
<evidence type="ECO:0000259" key="11">
    <source>
        <dbReference type="PROSITE" id="PS51094"/>
    </source>
</evidence>
<dbReference type="GO" id="GO:0009401">
    <property type="term" value="P:phosphoenolpyruvate-dependent sugar phosphotransferase system"/>
    <property type="evidence" value="ECO:0007669"/>
    <property type="project" value="UniProtKB-KW"/>
</dbReference>
<keyword evidence="3" id="KW-0963">Cytoplasm</keyword>
<evidence type="ECO:0000313" key="13">
    <source>
        <dbReference type="Proteomes" id="UP001194632"/>
    </source>
</evidence>
<dbReference type="GO" id="GO:0016301">
    <property type="term" value="F:kinase activity"/>
    <property type="evidence" value="ECO:0007669"/>
    <property type="project" value="UniProtKB-KW"/>
</dbReference>
<dbReference type="InterPro" id="IPR051351">
    <property type="entry name" value="Ascorbate-PTS_EIIA_comp"/>
</dbReference>
<dbReference type="PANTHER" id="PTHR36203">
    <property type="entry name" value="ASCORBATE-SPECIFIC PTS SYSTEM EIIA COMPONENT"/>
    <property type="match status" value="1"/>
</dbReference>
<keyword evidence="5" id="KW-0808">Transferase</keyword>
<dbReference type="InterPro" id="IPR016152">
    <property type="entry name" value="PTrfase/Anion_transptr"/>
</dbReference>
<evidence type="ECO:0000256" key="5">
    <source>
        <dbReference type="ARBA" id="ARBA00022679"/>
    </source>
</evidence>
<dbReference type="SUPFAM" id="SSF55804">
    <property type="entry name" value="Phoshotransferase/anion transport protein"/>
    <property type="match status" value="1"/>
</dbReference>
<comment type="function">
    <text evidence="8">The phosphoenolpyruvate-dependent sugar phosphotransferase system (sugar PTS), a major carbohydrate active transport system, catalyzes the phosphorylation of incoming sugar substrates concomitantly with their translocation across the cell membrane. The enzyme II UlaABC PTS system is involved in ascorbate transport.</text>
</comment>
<comment type="caution">
    <text evidence="12">The sequence shown here is derived from an EMBL/GenBank/DDBJ whole genome shotgun (WGS) entry which is preliminary data.</text>
</comment>
<evidence type="ECO:0000256" key="7">
    <source>
        <dbReference type="ARBA" id="ARBA00022777"/>
    </source>
</evidence>
<dbReference type="CDD" id="cd00211">
    <property type="entry name" value="PTS_IIA_fru"/>
    <property type="match status" value="1"/>
</dbReference>
<evidence type="ECO:0000256" key="10">
    <source>
        <dbReference type="ARBA" id="ARBA00042072"/>
    </source>
</evidence>
<evidence type="ECO:0000256" key="6">
    <source>
        <dbReference type="ARBA" id="ARBA00022683"/>
    </source>
</evidence>
<dbReference type="Gene3D" id="3.40.930.10">
    <property type="entry name" value="Mannitol-specific EII, Chain A"/>
    <property type="match status" value="1"/>
</dbReference>
<sequence>MQLLDPKLIQLDILASDWQSAIKKSAEPLIKEGVVTNNYPKSVIEMAEKNGPYIVIAPQIALSHASITDGAIKNGLGLTVLSNPVKFGNKANDPVRLVFTLSSIGDDVHLKQMSDLVSVLQEPKIVDKVVRSRTINEITQLFNGR</sequence>
<keyword evidence="4" id="KW-0597">Phosphoprotein</keyword>
<dbReference type="RefSeq" id="WP_195749195.1">
    <property type="nucleotide sequence ID" value="NZ_CP197205.1"/>
</dbReference>
<evidence type="ECO:0000256" key="9">
    <source>
        <dbReference type="ARBA" id="ARBA00041175"/>
    </source>
</evidence>
<dbReference type="PANTHER" id="PTHR36203:SF1">
    <property type="entry name" value="ASCORBATE-SPECIFIC PTS SYSTEM EIIA COMPONENT"/>
    <property type="match status" value="1"/>
</dbReference>
<dbReference type="PROSITE" id="PS51094">
    <property type="entry name" value="PTS_EIIA_TYPE_2"/>
    <property type="match status" value="1"/>
</dbReference>
<keyword evidence="12" id="KW-0762">Sugar transport</keyword>
<dbReference type="Proteomes" id="UP001194632">
    <property type="component" value="Unassembled WGS sequence"/>
</dbReference>
<evidence type="ECO:0000256" key="3">
    <source>
        <dbReference type="ARBA" id="ARBA00022490"/>
    </source>
</evidence>
<evidence type="ECO:0000256" key="4">
    <source>
        <dbReference type="ARBA" id="ARBA00022553"/>
    </source>
</evidence>
<evidence type="ECO:0000256" key="2">
    <source>
        <dbReference type="ARBA" id="ARBA00022448"/>
    </source>
</evidence>
<evidence type="ECO:0000313" key="12">
    <source>
        <dbReference type="EMBL" id="MBF7114204.1"/>
    </source>
</evidence>
<dbReference type="Pfam" id="PF00359">
    <property type="entry name" value="PTS_EIIA_2"/>
    <property type="match status" value="1"/>
</dbReference>